<dbReference type="SUPFAM" id="SSF57196">
    <property type="entry name" value="EGF/Laminin"/>
    <property type="match status" value="2"/>
</dbReference>
<keyword evidence="3" id="KW-0677">Repeat</keyword>
<organism evidence="8 9">
    <name type="scientific">Saguinus oedipus</name>
    <name type="common">Cotton-top tamarin</name>
    <name type="synonym">Oedipomidas oedipus</name>
    <dbReference type="NCBI Taxonomy" id="9490"/>
    <lineage>
        <taxon>Eukaryota</taxon>
        <taxon>Metazoa</taxon>
        <taxon>Chordata</taxon>
        <taxon>Craniata</taxon>
        <taxon>Vertebrata</taxon>
        <taxon>Euteleostomi</taxon>
        <taxon>Mammalia</taxon>
        <taxon>Eutheria</taxon>
        <taxon>Euarchontoglires</taxon>
        <taxon>Primates</taxon>
        <taxon>Haplorrhini</taxon>
        <taxon>Platyrrhini</taxon>
        <taxon>Cebidae</taxon>
        <taxon>Callitrichinae</taxon>
        <taxon>Saguinus</taxon>
    </lineage>
</organism>
<dbReference type="PROSITE" id="PS01187">
    <property type="entry name" value="EGF_CA"/>
    <property type="match status" value="1"/>
</dbReference>
<dbReference type="PANTHER" id="PTHR12916:SF4">
    <property type="entry name" value="UNINFLATABLE, ISOFORM C"/>
    <property type="match status" value="1"/>
</dbReference>
<accession>A0ABQ9WGD2</accession>
<dbReference type="Pfam" id="PF12661">
    <property type="entry name" value="hEGF"/>
    <property type="match status" value="1"/>
</dbReference>
<dbReference type="PROSITE" id="PS00010">
    <property type="entry name" value="ASX_HYDROXYL"/>
    <property type="match status" value="2"/>
</dbReference>
<keyword evidence="2" id="KW-0732">Signal</keyword>
<feature type="region of interest" description="Disordered" evidence="6">
    <location>
        <begin position="160"/>
        <end position="180"/>
    </location>
</feature>
<dbReference type="InterPro" id="IPR013032">
    <property type="entry name" value="EGF-like_CS"/>
</dbReference>
<comment type="caution">
    <text evidence="8">The sequence shown here is derived from an EMBL/GenBank/DDBJ whole genome shotgun (WGS) entry which is preliminary data.</text>
</comment>
<dbReference type="SMART" id="SM00181">
    <property type="entry name" value="EGF"/>
    <property type="match status" value="2"/>
</dbReference>
<dbReference type="Proteomes" id="UP001266305">
    <property type="component" value="Unassembled WGS sequence"/>
</dbReference>
<name>A0ABQ9WGD2_SAGOE</name>
<dbReference type="PROSITE" id="PS50026">
    <property type="entry name" value="EGF_3"/>
    <property type="match status" value="2"/>
</dbReference>
<keyword evidence="9" id="KW-1185">Reference proteome</keyword>
<reference evidence="8 9" key="1">
    <citation type="submission" date="2023-05" db="EMBL/GenBank/DDBJ databases">
        <title>B98-5 Cell Line De Novo Hybrid Assembly: An Optical Mapping Approach.</title>
        <authorList>
            <person name="Kananen K."/>
            <person name="Auerbach J.A."/>
            <person name="Kautto E."/>
            <person name="Blachly J.S."/>
        </authorList>
    </citation>
    <scope>NUCLEOTIDE SEQUENCE [LARGE SCALE GENOMIC DNA]</scope>
    <source>
        <strain evidence="8">B95-8</strain>
        <tissue evidence="8">Cell line</tissue>
    </source>
</reference>
<evidence type="ECO:0000256" key="6">
    <source>
        <dbReference type="SAM" id="MobiDB-lite"/>
    </source>
</evidence>
<evidence type="ECO:0000259" key="7">
    <source>
        <dbReference type="PROSITE" id="PS50026"/>
    </source>
</evidence>
<feature type="domain" description="EGF-like" evidence="7">
    <location>
        <begin position="95"/>
        <end position="131"/>
    </location>
</feature>
<evidence type="ECO:0000313" key="8">
    <source>
        <dbReference type="EMBL" id="KAK2120707.1"/>
    </source>
</evidence>
<dbReference type="CDD" id="cd00054">
    <property type="entry name" value="EGF_CA"/>
    <property type="match status" value="2"/>
</dbReference>
<evidence type="ECO:0000256" key="3">
    <source>
        <dbReference type="ARBA" id="ARBA00022737"/>
    </source>
</evidence>
<comment type="caution">
    <text evidence="5">Lacks conserved residue(s) required for the propagation of feature annotation.</text>
</comment>
<gene>
    <name evidence="8" type="ORF">P7K49_002093</name>
</gene>
<dbReference type="PROSITE" id="PS01186">
    <property type="entry name" value="EGF_2"/>
    <property type="match status" value="2"/>
</dbReference>
<dbReference type="Gene3D" id="2.10.25.10">
    <property type="entry name" value="Laminin"/>
    <property type="match status" value="2"/>
</dbReference>
<keyword evidence="1 5" id="KW-0245">EGF-like domain</keyword>
<dbReference type="PRINTS" id="PR00010">
    <property type="entry name" value="EGFBLOOD"/>
</dbReference>
<evidence type="ECO:0000256" key="4">
    <source>
        <dbReference type="ARBA" id="ARBA00023157"/>
    </source>
</evidence>
<feature type="domain" description="EGF-like" evidence="7">
    <location>
        <begin position="55"/>
        <end position="93"/>
    </location>
</feature>
<feature type="disulfide bond" evidence="5">
    <location>
        <begin position="121"/>
        <end position="130"/>
    </location>
</feature>
<evidence type="ECO:0000313" key="9">
    <source>
        <dbReference type="Proteomes" id="UP001266305"/>
    </source>
</evidence>
<dbReference type="InterPro" id="IPR018097">
    <property type="entry name" value="EGF_Ca-bd_CS"/>
</dbReference>
<evidence type="ECO:0000256" key="1">
    <source>
        <dbReference type="ARBA" id="ARBA00022536"/>
    </source>
</evidence>
<proteinExistence type="predicted"/>
<dbReference type="Pfam" id="PF00008">
    <property type="entry name" value="EGF"/>
    <property type="match status" value="1"/>
</dbReference>
<protein>
    <recommendedName>
        <fullName evidence="7">EGF-like domain-containing protein</fullName>
    </recommendedName>
</protein>
<evidence type="ECO:0000256" key="2">
    <source>
        <dbReference type="ARBA" id="ARBA00022729"/>
    </source>
</evidence>
<dbReference type="PROSITE" id="PS00022">
    <property type="entry name" value="EGF_1"/>
    <property type="match status" value="2"/>
</dbReference>
<dbReference type="PANTHER" id="PTHR12916">
    <property type="entry name" value="CYTOCHROME C OXIDASE POLYPEPTIDE VIC-2"/>
    <property type="match status" value="1"/>
</dbReference>
<dbReference type="InterPro" id="IPR000152">
    <property type="entry name" value="EGF-type_Asp/Asn_hydroxyl_site"/>
</dbReference>
<keyword evidence="4 5" id="KW-1015">Disulfide bond</keyword>
<sequence>MTWCESWAPDSRWPPRVSQAALGLSWTLGTSGLSGGEVLARQDLLQRGPTNASRSPPTCPPTRSSCFNGGTCVDGINSFTCLCPPGFTGSYCQHDVNECDSQPCLHGGTCQDSCGSYRCTCPQGYTGSNCQVSVQPQVPEEGLGCMPACGGWEWSPPGPTVSAWGPHSPGQRALRDLSGQ</sequence>
<evidence type="ECO:0000256" key="5">
    <source>
        <dbReference type="PROSITE-ProRule" id="PRU00076"/>
    </source>
</evidence>
<dbReference type="SMART" id="SM00179">
    <property type="entry name" value="EGF_CA"/>
    <property type="match status" value="2"/>
</dbReference>
<dbReference type="InterPro" id="IPR001881">
    <property type="entry name" value="EGF-like_Ca-bd_dom"/>
</dbReference>
<dbReference type="InterPro" id="IPR000742">
    <property type="entry name" value="EGF"/>
</dbReference>
<dbReference type="EMBL" id="JASSZA010000001">
    <property type="protein sequence ID" value="KAK2120707.1"/>
    <property type="molecule type" value="Genomic_DNA"/>
</dbReference>
<feature type="disulfide bond" evidence="5">
    <location>
        <begin position="83"/>
        <end position="92"/>
    </location>
</feature>